<protein>
    <submittedName>
        <fullName evidence="2">Uncharacterized protein</fullName>
    </submittedName>
</protein>
<name>A0A285IFT6_9ACTN</name>
<dbReference type="EMBL" id="OBDY01000008">
    <property type="protein sequence ID" value="SNY46860.1"/>
    <property type="molecule type" value="Genomic_DNA"/>
</dbReference>
<gene>
    <name evidence="2" type="ORF">SAMN05421748_10822</name>
</gene>
<proteinExistence type="predicted"/>
<dbReference type="AlphaFoldDB" id="A0A285IFT6"/>
<evidence type="ECO:0000313" key="2">
    <source>
        <dbReference type="EMBL" id="SNY46860.1"/>
    </source>
</evidence>
<evidence type="ECO:0000313" key="3">
    <source>
        <dbReference type="Proteomes" id="UP000219612"/>
    </source>
</evidence>
<evidence type="ECO:0000256" key="1">
    <source>
        <dbReference type="SAM" id="MobiDB-lite"/>
    </source>
</evidence>
<sequence length="60" mass="6862">MTITTALDSSRRLRLTLVLRQQERRLARSARDPRRNPYASLNEHFAGMPGDAPLNPPYGR</sequence>
<feature type="compositionally biased region" description="Basic and acidic residues" evidence="1">
    <location>
        <begin position="26"/>
        <end position="35"/>
    </location>
</feature>
<dbReference type="RefSeq" id="WP_097321578.1">
    <property type="nucleotide sequence ID" value="NZ_OBDY01000008.1"/>
</dbReference>
<dbReference type="Proteomes" id="UP000219612">
    <property type="component" value="Unassembled WGS sequence"/>
</dbReference>
<keyword evidence="3" id="KW-1185">Reference proteome</keyword>
<reference evidence="2 3" key="1">
    <citation type="submission" date="2017-09" db="EMBL/GenBank/DDBJ databases">
        <authorList>
            <person name="Ehlers B."/>
            <person name="Leendertz F.H."/>
        </authorList>
    </citation>
    <scope>NUCLEOTIDE SEQUENCE [LARGE SCALE GENOMIC DNA]</scope>
    <source>
        <strain evidence="2 3">CGMCC 4.6857</strain>
    </source>
</reference>
<organism evidence="2 3">
    <name type="scientific">Paractinoplanes atraurantiacus</name>
    <dbReference type="NCBI Taxonomy" id="1036182"/>
    <lineage>
        <taxon>Bacteria</taxon>
        <taxon>Bacillati</taxon>
        <taxon>Actinomycetota</taxon>
        <taxon>Actinomycetes</taxon>
        <taxon>Micromonosporales</taxon>
        <taxon>Micromonosporaceae</taxon>
        <taxon>Paractinoplanes</taxon>
    </lineage>
</organism>
<accession>A0A285IFT6</accession>
<feature type="region of interest" description="Disordered" evidence="1">
    <location>
        <begin position="26"/>
        <end position="60"/>
    </location>
</feature>